<dbReference type="PROSITE" id="PS50022">
    <property type="entry name" value="FA58C_3"/>
    <property type="match status" value="1"/>
</dbReference>
<evidence type="ECO:0000313" key="3">
    <source>
        <dbReference type="EMBL" id="KJV34836.1"/>
    </source>
</evidence>
<feature type="signal peptide" evidence="1">
    <location>
        <begin position="1"/>
        <end position="22"/>
    </location>
</feature>
<dbReference type="Gene3D" id="2.60.120.260">
    <property type="entry name" value="Galactose-binding domain-like"/>
    <property type="match status" value="1"/>
</dbReference>
<protein>
    <recommendedName>
        <fullName evidence="2">F5/8 type C domain-containing protein</fullName>
    </recommendedName>
</protein>
<sequence length="169" mass="18072">MKHVACLLATSVFLAVASTAMAAGATTPPQHVDLALGKRATGSPICKPGEEAEKAVNGKLASKTQDKFCTRQVPSWLRIDLGQASRVSGFTIRHAGAGDEPADMNTRAFTVRVSVDGNDWTKVVDVPANTASVTEHPISPVQARYVELDVSKPTQTDDPATRIYEVEVW</sequence>
<dbReference type="Pfam" id="PF00754">
    <property type="entry name" value="F5_F8_type_C"/>
    <property type="match status" value="1"/>
</dbReference>
<keyword evidence="4" id="KW-1185">Reference proteome</keyword>
<reference evidence="3 4" key="1">
    <citation type="submission" date="2015-03" db="EMBL/GenBank/DDBJ databases">
        <title>Draft genome sequence of Luteibacter yeojuensis strain SU11.</title>
        <authorList>
            <person name="Sulaiman J."/>
            <person name="Priya K."/>
            <person name="Chan K.-G."/>
        </authorList>
    </citation>
    <scope>NUCLEOTIDE SEQUENCE [LARGE SCALE GENOMIC DNA]</scope>
    <source>
        <strain evidence="3 4">SU11</strain>
    </source>
</reference>
<dbReference type="EMBL" id="JZRB01000018">
    <property type="protein sequence ID" value="KJV34836.1"/>
    <property type="molecule type" value="Genomic_DNA"/>
</dbReference>
<dbReference type="RefSeq" id="WP_045829362.1">
    <property type="nucleotide sequence ID" value="NZ_JZRB01000018.1"/>
</dbReference>
<accession>A0A0F3KUJ4</accession>
<organism evidence="3 4">
    <name type="scientific">Luteibacter yeojuensis</name>
    <dbReference type="NCBI Taxonomy" id="345309"/>
    <lineage>
        <taxon>Bacteria</taxon>
        <taxon>Pseudomonadati</taxon>
        <taxon>Pseudomonadota</taxon>
        <taxon>Gammaproteobacteria</taxon>
        <taxon>Lysobacterales</taxon>
        <taxon>Rhodanobacteraceae</taxon>
        <taxon>Luteibacter</taxon>
    </lineage>
</organism>
<dbReference type="Proteomes" id="UP000033651">
    <property type="component" value="Unassembled WGS sequence"/>
</dbReference>
<dbReference type="SUPFAM" id="SSF49785">
    <property type="entry name" value="Galactose-binding domain-like"/>
    <property type="match status" value="1"/>
</dbReference>
<dbReference type="InterPro" id="IPR008979">
    <property type="entry name" value="Galactose-bd-like_sf"/>
</dbReference>
<dbReference type="InterPro" id="IPR000421">
    <property type="entry name" value="FA58C"/>
</dbReference>
<evidence type="ECO:0000259" key="2">
    <source>
        <dbReference type="PROSITE" id="PS50022"/>
    </source>
</evidence>
<dbReference type="OrthoDB" id="5955836at2"/>
<dbReference type="AlphaFoldDB" id="A0A0F3KUJ4"/>
<name>A0A0F3KUJ4_9GAMM</name>
<dbReference type="PATRIC" id="fig|345309.4.peg.1178"/>
<gene>
    <name evidence="3" type="ORF">VI08_09690</name>
</gene>
<keyword evidence="1" id="KW-0732">Signal</keyword>
<proteinExistence type="predicted"/>
<evidence type="ECO:0000256" key="1">
    <source>
        <dbReference type="SAM" id="SignalP"/>
    </source>
</evidence>
<comment type="caution">
    <text evidence="3">The sequence shown here is derived from an EMBL/GenBank/DDBJ whole genome shotgun (WGS) entry which is preliminary data.</text>
</comment>
<feature type="domain" description="F5/8 type C" evidence="2">
    <location>
        <begin position="18"/>
        <end position="169"/>
    </location>
</feature>
<feature type="chain" id="PRO_5002463128" description="F5/8 type C domain-containing protein" evidence="1">
    <location>
        <begin position="23"/>
        <end position="169"/>
    </location>
</feature>
<evidence type="ECO:0000313" key="4">
    <source>
        <dbReference type="Proteomes" id="UP000033651"/>
    </source>
</evidence>